<dbReference type="GO" id="GO:0003729">
    <property type="term" value="F:mRNA binding"/>
    <property type="evidence" value="ECO:0007669"/>
    <property type="project" value="InterPro"/>
</dbReference>
<dbReference type="AlphaFoldDB" id="A0A1F8CQS5"/>
<evidence type="ECO:0000313" key="8">
    <source>
        <dbReference type="EMBL" id="OGM78650.1"/>
    </source>
</evidence>
<dbReference type="Pfam" id="PF07927">
    <property type="entry name" value="HicA_toxin"/>
    <property type="match status" value="1"/>
</dbReference>
<dbReference type="GO" id="GO:0016787">
    <property type="term" value="F:hydrolase activity"/>
    <property type="evidence" value="ECO:0007669"/>
    <property type="project" value="UniProtKB-KW"/>
</dbReference>
<sequence length="73" mass="8106">MAKLPVITARETLKKLRKSGMVVVRKTGSHFILRGSKGRYASVPMHSRVTLKKGTLKNILKGAQLSADKFKKL</sequence>
<evidence type="ECO:0008006" key="10">
    <source>
        <dbReference type="Google" id="ProtNLM"/>
    </source>
</evidence>
<gene>
    <name evidence="8" type="ORF">A2197_00365</name>
</gene>
<dbReference type="InterPro" id="IPR012933">
    <property type="entry name" value="HicA_mRNA_interferase"/>
</dbReference>
<dbReference type="EMBL" id="MGHV01000025">
    <property type="protein sequence ID" value="OGM78650.1"/>
    <property type="molecule type" value="Genomic_DNA"/>
</dbReference>
<keyword evidence="2" id="KW-1277">Toxin-antitoxin system</keyword>
<evidence type="ECO:0000256" key="6">
    <source>
        <dbReference type="ARBA" id="ARBA00022884"/>
    </source>
</evidence>
<dbReference type="Gene3D" id="3.30.920.30">
    <property type="entry name" value="Hypothetical protein"/>
    <property type="match status" value="1"/>
</dbReference>
<keyword evidence="6" id="KW-0694">RNA-binding</keyword>
<keyword evidence="3" id="KW-0540">Nuclease</keyword>
<comment type="caution">
    <text evidence="8">The sequence shown here is derived from an EMBL/GenBank/DDBJ whole genome shotgun (WGS) entry which is preliminary data.</text>
</comment>
<keyword evidence="4" id="KW-0255">Endonuclease</keyword>
<keyword evidence="5" id="KW-0378">Hydrolase</keyword>
<dbReference type="SUPFAM" id="SSF54786">
    <property type="entry name" value="YcfA/nrd intein domain"/>
    <property type="match status" value="1"/>
</dbReference>
<evidence type="ECO:0000256" key="1">
    <source>
        <dbReference type="ARBA" id="ARBA00006620"/>
    </source>
</evidence>
<dbReference type="PANTHER" id="PTHR34873:SF3">
    <property type="entry name" value="ADDICTION MODULE TOXIN, HICA FAMILY"/>
    <property type="match status" value="1"/>
</dbReference>
<evidence type="ECO:0000256" key="5">
    <source>
        <dbReference type="ARBA" id="ARBA00022801"/>
    </source>
</evidence>
<name>A0A1F8CQS5_9BACT</name>
<proteinExistence type="inferred from homology"/>
<evidence type="ECO:0000256" key="3">
    <source>
        <dbReference type="ARBA" id="ARBA00022722"/>
    </source>
</evidence>
<keyword evidence="7" id="KW-0346">Stress response</keyword>
<reference evidence="8 9" key="1">
    <citation type="journal article" date="2016" name="Nat. Commun.">
        <title>Thousands of microbial genomes shed light on interconnected biogeochemical processes in an aquifer system.</title>
        <authorList>
            <person name="Anantharaman K."/>
            <person name="Brown C.T."/>
            <person name="Hug L.A."/>
            <person name="Sharon I."/>
            <person name="Castelle C.J."/>
            <person name="Probst A.J."/>
            <person name="Thomas B.C."/>
            <person name="Singh A."/>
            <person name="Wilkins M.J."/>
            <person name="Karaoz U."/>
            <person name="Brodie E.L."/>
            <person name="Williams K.H."/>
            <person name="Hubbard S.S."/>
            <person name="Banfield J.F."/>
        </authorList>
    </citation>
    <scope>NUCLEOTIDE SEQUENCE [LARGE SCALE GENOMIC DNA]</scope>
</reference>
<evidence type="ECO:0000256" key="4">
    <source>
        <dbReference type="ARBA" id="ARBA00022759"/>
    </source>
</evidence>
<dbReference type="Proteomes" id="UP000178430">
    <property type="component" value="Unassembled WGS sequence"/>
</dbReference>
<dbReference type="PANTHER" id="PTHR34873">
    <property type="entry name" value="SSR1766 PROTEIN"/>
    <property type="match status" value="1"/>
</dbReference>
<evidence type="ECO:0000256" key="2">
    <source>
        <dbReference type="ARBA" id="ARBA00022649"/>
    </source>
</evidence>
<dbReference type="InterPro" id="IPR038570">
    <property type="entry name" value="HicA_sf"/>
</dbReference>
<dbReference type="GO" id="GO:0004519">
    <property type="term" value="F:endonuclease activity"/>
    <property type="evidence" value="ECO:0007669"/>
    <property type="project" value="UniProtKB-KW"/>
</dbReference>
<organism evidence="8 9">
    <name type="scientific">Candidatus Woesebacteria bacterium RIFOXYA1_FULL_48_16</name>
    <dbReference type="NCBI Taxonomy" id="1802535"/>
    <lineage>
        <taxon>Bacteria</taxon>
        <taxon>Candidatus Woeseibacteriota</taxon>
    </lineage>
</organism>
<protein>
    <recommendedName>
        <fullName evidence="10">Addiction module toxin, HicA family</fullName>
    </recommendedName>
</protein>
<evidence type="ECO:0000313" key="9">
    <source>
        <dbReference type="Proteomes" id="UP000178430"/>
    </source>
</evidence>
<accession>A0A1F8CQS5</accession>
<evidence type="ECO:0000256" key="7">
    <source>
        <dbReference type="ARBA" id="ARBA00023016"/>
    </source>
</evidence>
<comment type="similarity">
    <text evidence="1">Belongs to the HicA mRNA interferase family.</text>
</comment>